<dbReference type="PANTHER" id="PTHR43056:SF5">
    <property type="entry name" value="PEPTIDASE S9 PROLYL OLIGOPEPTIDASE CATALYTIC DOMAIN-CONTAINING PROTEIN"/>
    <property type="match status" value="1"/>
</dbReference>
<evidence type="ECO:0000313" key="3">
    <source>
        <dbReference type="Proteomes" id="UP001169027"/>
    </source>
</evidence>
<dbReference type="Proteomes" id="UP001169027">
    <property type="component" value="Unassembled WGS sequence"/>
</dbReference>
<dbReference type="EMBL" id="JAUKVY010000041">
    <property type="protein sequence ID" value="MDO1537482.1"/>
    <property type="molecule type" value="Genomic_DNA"/>
</dbReference>
<evidence type="ECO:0000313" key="2">
    <source>
        <dbReference type="EMBL" id="MDO1537482.1"/>
    </source>
</evidence>
<dbReference type="PANTHER" id="PTHR43056">
    <property type="entry name" value="PEPTIDASE S9 PROLYL OLIGOPEPTIDASE"/>
    <property type="match status" value="1"/>
</dbReference>
<organism evidence="2 3">
    <name type="scientific">Variovorax ginsengisoli</name>
    <dbReference type="NCBI Taxonomy" id="363844"/>
    <lineage>
        <taxon>Bacteria</taxon>
        <taxon>Pseudomonadati</taxon>
        <taxon>Pseudomonadota</taxon>
        <taxon>Betaproteobacteria</taxon>
        <taxon>Burkholderiales</taxon>
        <taxon>Comamonadaceae</taxon>
        <taxon>Variovorax</taxon>
    </lineage>
</organism>
<dbReference type="SUPFAM" id="SSF82171">
    <property type="entry name" value="DPP6 N-terminal domain-like"/>
    <property type="match status" value="1"/>
</dbReference>
<proteinExistence type="predicted"/>
<sequence>MSDPITAPFGTWVSPITPERVAAAQTTLVDVLLDHGEVYWIEGRPLEAGRHVLVRLGPDGVGVDVTPTPFSARTRVHEYGGGAVLAAAGTVCFSNFSDQRLYRIDGAAAAVALTPPSDGAALRYADGLLDARRRLWIGVREDHRAAGTEAVNAIVAVGLSGGDTGKVLVQGNDFYASPRLSHDGTRLAWLTWNHPDMPWTAAALWVGDFDGTAVTHAAHIAGGPGESVFQPEWSADGLLHYVSDRSGWWNIYRCDASGSSTNLCPIAAEFGRAQWAFGMSTYAFLSPHLLVCAYIENGMGKLARLDLRDSTLAPFDLPYTDFSAVRANGGKVVFKAGGPGVASAVVVLDASSGYATAVKSVSNVQSDPAIRDHISVPRRFEFPTPRGEVAFAWFYPPANANYQGPAGALPPLVVKCHGGPTSSASRSLDLRTQFWTSRGIAVVDVDYGGSTGYGRAYRDRLHWMWGLIDAEDCAAAASYLAADQRVDSTRMVITGGSAGGFTALRCLTHADPAIRTLFKAGASHYGVSDLLALARETHKFESRYLDWLVGPLSDRQAYFDRTPVRHADRLSVPVAFFQGAEDKIVPPSQTEEMVAALRARGIPALYLLFAGEQHGFRQASNIQQALQAEAAFFDALAFGVGTDGIPVLLFAGARGTGVDLFSVSKLTVRNSSNGAGSVR</sequence>
<evidence type="ECO:0000259" key="1">
    <source>
        <dbReference type="Pfam" id="PF00326"/>
    </source>
</evidence>
<feature type="domain" description="Peptidase S9 prolyl oligopeptidase catalytic" evidence="1">
    <location>
        <begin position="427"/>
        <end position="635"/>
    </location>
</feature>
<keyword evidence="3" id="KW-1185">Reference proteome</keyword>
<dbReference type="RefSeq" id="WP_301815907.1">
    <property type="nucleotide sequence ID" value="NZ_JAUJZH010000041.1"/>
</dbReference>
<dbReference type="Gene3D" id="3.40.50.1820">
    <property type="entry name" value="alpha/beta hydrolase"/>
    <property type="match status" value="1"/>
</dbReference>
<dbReference type="Pfam" id="PF00326">
    <property type="entry name" value="Peptidase_S9"/>
    <property type="match status" value="1"/>
</dbReference>
<dbReference type="InterPro" id="IPR001375">
    <property type="entry name" value="Peptidase_S9_cat"/>
</dbReference>
<dbReference type="SUPFAM" id="SSF53474">
    <property type="entry name" value="alpha/beta-Hydrolases"/>
    <property type="match status" value="1"/>
</dbReference>
<accession>A0ABT8SGZ2</accession>
<name>A0ABT8SGZ2_9BURK</name>
<protein>
    <submittedName>
        <fullName evidence="2">Prolyl oligopeptidase family serine peptidase</fullName>
    </submittedName>
</protein>
<dbReference type="InterPro" id="IPR011042">
    <property type="entry name" value="6-blade_b-propeller_TolB-like"/>
</dbReference>
<dbReference type="InterPro" id="IPR050585">
    <property type="entry name" value="Xaa-Pro_dipeptidyl-ppase/CocE"/>
</dbReference>
<gene>
    <name evidence="2" type="ORF">Q2T77_35095</name>
</gene>
<dbReference type="InterPro" id="IPR029058">
    <property type="entry name" value="AB_hydrolase_fold"/>
</dbReference>
<dbReference type="Gene3D" id="2.120.10.30">
    <property type="entry name" value="TolB, C-terminal domain"/>
    <property type="match status" value="1"/>
</dbReference>
<comment type="caution">
    <text evidence="2">The sequence shown here is derived from an EMBL/GenBank/DDBJ whole genome shotgun (WGS) entry which is preliminary data.</text>
</comment>
<reference evidence="2" key="1">
    <citation type="submission" date="2023-06" db="EMBL/GenBank/DDBJ databases">
        <authorList>
            <person name="Jiang Y."/>
            <person name="Liu Q."/>
        </authorList>
    </citation>
    <scope>NUCLEOTIDE SEQUENCE</scope>
    <source>
        <strain evidence="2">CGMCC 1.12090</strain>
    </source>
</reference>